<comment type="caution">
    <text evidence="9">The sequence shown here is derived from an EMBL/GenBank/DDBJ whole genome shotgun (WGS) entry which is preliminary data.</text>
</comment>
<accession>A0A7W6GY91</accession>
<feature type="domain" description="DNA replication/recombination mediator RecO N-terminal" evidence="8">
    <location>
        <begin position="1"/>
        <end position="76"/>
    </location>
</feature>
<keyword evidence="5 7" id="KW-0234">DNA repair</keyword>
<dbReference type="Proteomes" id="UP000530268">
    <property type="component" value="Unassembled WGS sequence"/>
</dbReference>
<reference evidence="9 10" key="1">
    <citation type="submission" date="2020-08" db="EMBL/GenBank/DDBJ databases">
        <title>Genomic Encyclopedia of Type Strains, Phase IV (KMG-IV): sequencing the most valuable type-strain genomes for metagenomic binning, comparative biology and taxonomic classification.</title>
        <authorList>
            <person name="Goeker M."/>
        </authorList>
    </citation>
    <scope>NUCLEOTIDE SEQUENCE [LARGE SCALE GENOMIC DNA]</scope>
    <source>
        <strain evidence="9 10">DSM 102234</strain>
    </source>
</reference>
<dbReference type="Pfam" id="PF11967">
    <property type="entry name" value="RecO_N"/>
    <property type="match status" value="1"/>
</dbReference>
<dbReference type="InterPro" id="IPR037278">
    <property type="entry name" value="ARFGAP/RecO"/>
</dbReference>
<dbReference type="GO" id="GO:0006310">
    <property type="term" value="P:DNA recombination"/>
    <property type="evidence" value="ECO:0007669"/>
    <property type="project" value="UniProtKB-UniRule"/>
</dbReference>
<gene>
    <name evidence="7" type="primary">recO</name>
    <name evidence="9" type="ORF">GGR95_000275</name>
</gene>
<evidence type="ECO:0000256" key="3">
    <source>
        <dbReference type="ARBA" id="ARBA00022763"/>
    </source>
</evidence>
<dbReference type="InterPro" id="IPR012340">
    <property type="entry name" value="NA-bd_OB-fold"/>
</dbReference>
<dbReference type="Gene3D" id="2.40.50.140">
    <property type="entry name" value="Nucleic acid-binding proteins"/>
    <property type="match status" value="1"/>
</dbReference>
<evidence type="ECO:0000256" key="2">
    <source>
        <dbReference type="ARBA" id="ARBA00021310"/>
    </source>
</evidence>
<comment type="function">
    <text evidence="7">Involved in DNA repair and RecF pathway recombination.</text>
</comment>
<dbReference type="InterPro" id="IPR003717">
    <property type="entry name" value="RecO"/>
</dbReference>
<dbReference type="Pfam" id="PF02565">
    <property type="entry name" value="RecO_C"/>
    <property type="match status" value="1"/>
</dbReference>
<organism evidence="9 10">
    <name type="scientific">Sulfitobacter undariae</name>
    <dbReference type="NCBI Taxonomy" id="1563671"/>
    <lineage>
        <taxon>Bacteria</taxon>
        <taxon>Pseudomonadati</taxon>
        <taxon>Pseudomonadota</taxon>
        <taxon>Alphaproteobacteria</taxon>
        <taxon>Rhodobacterales</taxon>
        <taxon>Roseobacteraceae</taxon>
        <taxon>Sulfitobacter</taxon>
    </lineage>
</organism>
<dbReference type="HAMAP" id="MF_00201">
    <property type="entry name" value="RecO"/>
    <property type="match status" value="1"/>
</dbReference>
<dbReference type="PANTHER" id="PTHR33991:SF1">
    <property type="entry name" value="DNA REPAIR PROTEIN RECO"/>
    <property type="match status" value="1"/>
</dbReference>
<dbReference type="InterPro" id="IPR042242">
    <property type="entry name" value="RecO_C"/>
</dbReference>
<dbReference type="AlphaFoldDB" id="A0A7W6GY91"/>
<evidence type="ECO:0000256" key="4">
    <source>
        <dbReference type="ARBA" id="ARBA00023172"/>
    </source>
</evidence>
<proteinExistence type="inferred from homology"/>
<protein>
    <recommendedName>
        <fullName evidence="2 7">DNA repair protein RecO</fullName>
    </recommendedName>
    <alternativeName>
        <fullName evidence="6 7">Recombination protein O</fullName>
    </alternativeName>
</protein>
<evidence type="ECO:0000256" key="1">
    <source>
        <dbReference type="ARBA" id="ARBA00007452"/>
    </source>
</evidence>
<dbReference type="NCBIfam" id="TIGR00613">
    <property type="entry name" value="reco"/>
    <property type="match status" value="1"/>
</dbReference>
<evidence type="ECO:0000313" key="10">
    <source>
        <dbReference type="Proteomes" id="UP000530268"/>
    </source>
</evidence>
<comment type="similarity">
    <text evidence="1 7">Belongs to the RecO family.</text>
</comment>
<keyword evidence="10" id="KW-1185">Reference proteome</keyword>
<dbReference type="Gene3D" id="1.20.1440.120">
    <property type="entry name" value="Recombination protein O, C-terminal domain"/>
    <property type="match status" value="1"/>
</dbReference>
<evidence type="ECO:0000256" key="5">
    <source>
        <dbReference type="ARBA" id="ARBA00023204"/>
    </source>
</evidence>
<dbReference type="SUPFAM" id="SSF57863">
    <property type="entry name" value="ArfGap/RecO-like zinc finger"/>
    <property type="match status" value="1"/>
</dbReference>
<dbReference type="EMBL" id="JACIEI010000001">
    <property type="protein sequence ID" value="MBB3992656.1"/>
    <property type="molecule type" value="Genomic_DNA"/>
</dbReference>
<dbReference type="GO" id="GO:0043590">
    <property type="term" value="C:bacterial nucleoid"/>
    <property type="evidence" value="ECO:0007669"/>
    <property type="project" value="TreeGrafter"/>
</dbReference>
<keyword evidence="3 7" id="KW-0227">DNA damage</keyword>
<evidence type="ECO:0000313" key="9">
    <source>
        <dbReference type="EMBL" id="MBB3992656.1"/>
    </source>
</evidence>
<evidence type="ECO:0000256" key="7">
    <source>
        <dbReference type="HAMAP-Rule" id="MF_00201"/>
    </source>
</evidence>
<evidence type="ECO:0000259" key="8">
    <source>
        <dbReference type="Pfam" id="PF11967"/>
    </source>
</evidence>
<keyword evidence="4 7" id="KW-0233">DNA recombination</keyword>
<dbReference type="PANTHER" id="PTHR33991">
    <property type="entry name" value="DNA REPAIR PROTEIN RECO"/>
    <property type="match status" value="1"/>
</dbReference>
<sequence length="241" mass="26146">MEWRDQGILLSARRHGETSTIIEVFTPEHGRHAGIVRGGTSRKIAPILQPGAQLDVTWRARLEDHIGAFTVEPVRSRAAIAMGGRLALAGLNAVTGLAAFSLPEREVHLPLYHRTEAVLDLLGQDEIWPLAYLRWELSLLEELGYGLDLTSCAVTGATEDLAYVSPKSGRAVSRTGAGEWAARLLPLPAVLRGEGQAEDAQIVRGLQTTGYFLTHHLAAGLGSRPLPQARARFVEALIRSL</sequence>
<evidence type="ECO:0000256" key="6">
    <source>
        <dbReference type="ARBA" id="ARBA00033409"/>
    </source>
</evidence>
<dbReference type="SUPFAM" id="SSF50249">
    <property type="entry name" value="Nucleic acid-binding proteins"/>
    <property type="match status" value="1"/>
</dbReference>
<name>A0A7W6GY91_9RHOB</name>
<dbReference type="GO" id="GO:0006302">
    <property type="term" value="P:double-strand break repair"/>
    <property type="evidence" value="ECO:0007669"/>
    <property type="project" value="TreeGrafter"/>
</dbReference>
<dbReference type="RefSeq" id="WP_184562004.1">
    <property type="nucleotide sequence ID" value="NZ_JACIEI010000001.1"/>
</dbReference>
<dbReference type="InterPro" id="IPR022572">
    <property type="entry name" value="DNA_rep/recomb_RecO_N"/>
</dbReference>